<accession>A0A2A2D5N9</accession>
<feature type="domain" description="Transposase InsH N-terminal" evidence="2">
    <location>
        <begin position="85"/>
        <end position="137"/>
    </location>
</feature>
<evidence type="ECO:0000313" key="4">
    <source>
        <dbReference type="Proteomes" id="UP000218944"/>
    </source>
</evidence>
<dbReference type="EMBL" id="NSJV01000330">
    <property type="protein sequence ID" value="PAU47798.1"/>
    <property type="molecule type" value="Genomic_DNA"/>
</dbReference>
<evidence type="ECO:0000256" key="1">
    <source>
        <dbReference type="SAM" id="MobiDB-lite"/>
    </source>
</evidence>
<feature type="region of interest" description="Disordered" evidence="1">
    <location>
        <begin position="172"/>
        <end position="252"/>
    </location>
</feature>
<name>A0A2A2D5N9_9ACTN</name>
<proteinExistence type="predicted"/>
<dbReference type="Pfam" id="PF05598">
    <property type="entry name" value="DUF772"/>
    <property type="match status" value="1"/>
</dbReference>
<comment type="caution">
    <text evidence="3">The sequence shown here is derived from an EMBL/GenBank/DDBJ whole genome shotgun (WGS) entry which is preliminary data.</text>
</comment>
<dbReference type="AlphaFoldDB" id="A0A2A2D5N9"/>
<feature type="compositionally biased region" description="Low complexity" evidence="1">
    <location>
        <begin position="216"/>
        <end position="229"/>
    </location>
</feature>
<reference evidence="3 4" key="1">
    <citation type="submission" date="2017-08" db="EMBL/GenBank/DDBJ databases">
        <title>Genome sequence of Streptomyces albireticuli NRRL B-1670.</title>
        <authorList>
            <person name="Graham D.E."/>
            <person name="Mahan K.M."/>
            <person name="Klingeman D.M."/>
            <person name="Hettich R.L."/>
            <person name="Parry R.J."/>
            <person name="Spain J.C."/>
        </authorList>
    </citation>
    <scope>NUCLEOTIDE SEQUENCE [LARGE SCALE GENOMIC DNA]</scope>
    <source>
        <strain evidence="3 4">NRRL B-1670</strain>
    </source>
</reference>
<gene>
    <name evidence="3" type="ORF">CK936_16760</name>
</gene>
<evidence type="ECO:0000313" key="3">
    <source>
        <dbReference type="EMBL" id="PAU47798.1"/>
    </source>
</evidence>
<keyword evidence="4" id="KW-1185">Reference proteome</keyword>
<evidence type="ECO:0000259" key="2">
    <source>
        <dbReference type="Pfam" id="PF05598"/>
    </source>
</evidence>
<dbReference type="InterPro" id="IPR008490">
    <property type="entry name" value="Transposase_InsH_N"/>
</dbReference>
<sequence>MKSVIHFRSGAEAVKPRCSGSAARASAVWGSSFSAFARAVETECVIRRNGRDVGAGMSGRTIYGRRLRRLVSEGWAAMAVTGSARLALASVLQHAENLSDRQAAEAVRCCMDWKHCLGLKLDDPGFAYSVLSEFRVRTAEGDRADRLLAVMIDHLVAAGLVSCRARVRTDPRAGCDPAAELGRAGRRDSAIGSGGTRPARRAVAGRGGHRRLDGTLRAPSPLRPAAPGRGRPDQVRAAGRRGLHAQSAGHPP</sequence>
<protein>
    <recommendedName>
        <fullName evidence="2">Transposase InsH N-terminal domain-containing protein</fullName>
    </recommendedName>
</protein>
<organism evidence="3 4">
    <name type="scientific">Streptomyces albireticuli</name>
    <dbReference type="NCBI Taxonomy" id="1940"/>
    <lineage>
        <taxon>Bacteria</taxon>
        <taxon>Bacillati</taxon>
        <taxon>Actinomycetota</taxon>
        <taxon>Actinomycetes</taxon>
        <taxon>Kitasatosporales</taxon>
        <taxon>Streptomycetaceae</taxon>
        <taxon>Streptomyces</taxon>
    </lineage>
</organism>
<dbReference type="Proteomes" id="UP000218944">
    <property type="component" value="Unassembled WGS sequence"/>
</dbReference>